<evidence type="ECO:0000256" key="11">
    <source>
        <dbReference type="ARBA" id="ARBA00023288"/>
    </source>
</evidence>
<dbReference type="GO" id="GO:0005516">
    <property type="term" value="F:calmodulin binding"/>
    <property type="evidence" value="ECO:0007669"/>
    <property type="project" value="UniProtKB-KW"/>
</dbReference>
<dbReference type="Proteomes" id="UP001626550">
    <property type="component" value="Unassembled WGS sequence"/>
</dbReference>
<dbReference type="GO" id="GO:0005737">
    <property type="term" value="C:cytoplasm"/>
    <property type="evidence" value="ECO:0007669"/>
    <property type="project" value="UniProtKB-ARBA"/>
</dbReference>
<keyword evidence="8 13" id="KW-0112">Calmodulin-binding</keyword>
<evidence type="ECO:0000256" key="8">
    <source>
        <dbReference type="ARBA" id="ARBA00022860"/>
    </source>
</evidence>
<evidence type="ECO:0000256" key="9">
    <source>
        <dbReference type="ARBA" id="ARBA00023136"/>
    </source>
</evidence>
<evidence type="ECO:0000259" key="14">
    <source>
        <dbReference type="Pfam" id="PF00723"/>
    </source>
</evidence>
<keyword evidence="10 13" id="KW-0119">Carbohydrate metabolism</keyword>
<gene>
    <name evidence="15" type="primary">PHKA2_1</name>
    <name evidence="15" type="ORF">Ciccas_008854</name>
</gene>
<evidence type="ECO:0000313" key="16">
    <source>
        <dbReference type="Proteomes" id="UP001626550"/>
    </source>
</evidence>
<keyword evidence="9 13" id="KW-0472">Membrane</keyword>
<evidence type="ECO:0000256" key="5">
    <source>
        <dbReference type="ARBA" id="ARBA00022475"/>
    </source>
</evidence>
<evidence type="ECO:0000256" key="4">
    <source>
        <dbReference type="ARBA" id="ARBA00007128"/>
    </source>
</evidence>
<dbReference type="GO" id="GO:0005977">
    <property type="term" value="P:glycogen metabolic process"/>
    <property type="evidence" value="ECO:0007669"/>
    <property type="project" value="UniProtKB-KW"/>
</dbReference>
<keyword evidence="16" id="KW-1185">Reference proteome</keyword>
<comment type="function">
    <text evidence="1">Phosphorylase b kinase catalyzes the phosphorylation of serine in certain substrates, including troponin I. The alpha chain may bind calmodulin.</text>
</comment>
<dbReference type="FunFam" id="1.50.10.10:FF:000004">
    <property type="entry name" value="Phosphorylase b kinase regulatory subunit"/>
    <property type="match status" value="1"/>
</dbReference>
<name>A0ABD2PYP7_9PLAT</name>
<comment type="pathway">
    <text evidence="3 13">Glycan biosynthesis; glycogen metabolism.</text>
</comment>
<dbReference type="SUPFAM" id="SSF48208">
    <property type="entry name" value="Six-hairpin glycosidases"/>
    <property type="match status" value="1"/>
</dbReference>
<sequence length="668" mass="76258">MIRFFKHKLDELRWFTVFKNVFTGLIPAGKDTNDAWIRDNVYAAIAIWGVDLAYRKLPDDDADKSRSYQLEKLVVKLMRGILQCYMMQSSKVEAFKHTQDKKDSLHAKFDARTCQPVVGDAEWGHLQIDAVSLFLLTLAQMTESGIRIIWSTEEVSFVQNLVFYIELAYRIPDYGIWERGDKTNHGLPELNTSSVGMAKAALKAMSDLDMFGANNSALASIHVLPDEWQQCSTVLENMLPRESNSKEIDSSLLGIISFPAFAVDDENLVNHTRNTILEKLLGSYGCKRFLRDGFRTALEDANRLYYEPWELRRFQGIECEWPMFFCYLAIDAIFNKENEFAAKYLDQIEQIVIRNINMGRKTSVTSCKKLSYSGSPSPSHSEAFPLMPESFTVSGKRIDAELAKPHSQQRDAVGRVPHIWGQSLYILANLLNDGIILPGEIDPLGRRMVTQPKPDLSVQVVILAENEQIKKHLSEFNLNVQTFSEAFSESEIRIYPAKVLSHLYKQLGFCKKLNLTGRVNKEIGILASSRFYRVANHTIAFTPQFIDHHAFYLSLDVDFILDSFRSSVQYLRRAWNDFGRPVLIIPVYEWFFRPVEGNKLPSLVSTIKKLRSGYINGTRTMLGTLKGFQETSCVTKLSFLNSDGLFNYCSLLLHFVKCHIHQLSHLAS</sequence>
<proteinExistence type="inferred from homology"/>
<evidence type="ECO:0000256" key="12">
    <source>
        <dbReference type="ARBA" id="ARBA00023289"/>
    </source>
</evidence>
<dbReference type="InterPro" id="IPR008734">
    <property type="entry name" value="PHK_A/B_su"/>
</dbReference>
<keyword evidence="6" id="KW-0597">Phosphoprotein</keyword>
<comment type="caution">
    <text evidence="15">The sequence shown here is derived from an EMBL/GenBank/DDBJ whole genome shotgun (WGS) entry which is preliminary data.</text>
</comment>
<dbReference type="Pfam" id="PF00723">
    <property type="entry name" value="Glyco_hydro_15"/>
    <property type="match status" value="1"/>
</dbReference>
<dbReference type="GO" id="GO:0005886">
    <property type="term" value="C:plasma membrane"/>
    <property type="evidence" value="ECO:0007669"/>
    <property type="project" value="UniProtKB-SubCell"/>
</dbReference>
<keyword evidence="7 13" id="KW-0321">Glycogen metabolism</keyword>
<evidence type="ECO:0000313" key="15">
    <source>
        <dbReference type="EMBL" id="KAL3312554.1"/>
    </source>
</evidence>
<evidence type="ECO:0000256" key="7">
    <source>
        <dbReference type="ARBA" id="ARBA00022600"/>
    </source>
</evidence>
<feature type="domain" description="GH15-like" evidence="14">
    <location>
        <begin position="18"/>
        <end position="454"/>
    </location>
</feature>
<comment type="similarity">
    <text evidence="4 13">Belongs to the phosphorylase b kinase regulatory chain family.</text>
</comment>
<dbReference type="EMBL" id="JBJKFK010001650">
    <property type="protein sequence ID" value="KAL3312554.1"/>
    <property type="molecule type" value="Genomic_DNA"/>
</dbReference>
<protein>
    <recommendedName>
        <fullName evidence="13">Phosphorylase b kinase regulatory subunit</fullName>
    </recommendedName>
</protein>
<reference evidence="15 16" key="1">
    <citation type="submission" date="2024-11" db="EMBL/GenBank/DDBJ databases">
        <title>Adaptive evolution of stress response genes in parasites aligns with host niche diversity.</title>
        <authorList>
            <person name="Hahn C."/>
            <person name="Resl P."/>
        </authorList>
    </citation>
    <scope>NUCLEOTIDE SEQUENCE [LARGE SCALE GENOMIC DNA]</scope>
    <source>
        <strain evidence="15">EGGRZ-B1_66</strain>
        <tissue evidence="15">Body</tissue>
    </source>
</reference>
<comment type="subcellular location">
    <subcellularLocation>
        <location evidence="2 13">Cell membrane</location>
        <topology evidence="2 13">Lipid-anchor</topology>
        <orientation evidence="2 13">Cytoplasmic side</orientation>
    </subcellularLocation>
</comment>
<dbReference type="InterPro" id="IPR008928">
    <property type="entry name" value="6-hairpin_glycosidase_sf"/>
</dbReference>
<dbReference type="PANTHER" id="PTHR10749:SF7">
    <property type="entry name" value="PHOSPHORYLASE B KINASE REGULATORY SUBUNIT ALPHA-RELATED"/>
    <property type="match status" value="1"/>
</dbReference>
<evidence type="ECO:0000256" key="10">
    <source>
        <dbReference type="ARBA" id="ARBA00023277"/>
    </source>
</evidence>
<keyword evidence="5 13" id="KW-1003">Cell membrane</keyword>
<keyword evidence="12 13" id="KW-0636">Prenylation</keyword>
<evidence type="ECO:0000256" key="1">
    <source>
        <dbReference type="ARBA" id="ARBA00002837"/>
    </source>
</evidence>
<dbReference type="AlphaFoldDB" id="A0ABD2PYP7"/>
<organism evidence="15 16">
    <name type="scientific">Cichlidogyrus casuarinus</name>
    <dbReference type="NCBI Taxonomy" id="1844966"/>
    <lineage>
        <taxon>Eukaryota</taxon>
        <taxon>Metazoa</taxon>
        <taxon>Spiralia</taxon>
        <taxon>Lophotrochozoa</taxon>
        <taxon>Platyhelminthes</taxon>
        <taxon>Monogenea</taxon>
        <taxon>Monopisthocotylea</taxon>
        <taxon>Dactylogyridea</taxon>
        <taxon>Ancyrocephalidae</taxon>
        <taxon>Cichlidogyrus</taxon>
    </lineage>
</organism>
<evidence type="ECO:0000256" key="13">
    <source>
        <dbReference type="RuleBase" id="RU364123"/>
    </source>
</evidence>
<evidence type="ECO:0000256" key="2">
    <source>
        <dbReference type="ARBA" id="ARBA00004342"/>
    </source>
</evidence>
<dbReference type="InterPro" id="IPR011613">
    <property type="entry name" value="GH15-like"/>
</dbReference>
<dbReference type="PANTHER" id="PTHR10749">
    <property type="entry name" value="PHOSPHORYLASE B KINASE REGULATORY SUBUNIT"/>
    <property type="match status" value="1"/>
</dbReference>
<evidence type="ECO:0000256" key="3">
    <source>
        <dbReference type="ARBA" id="ARBA00005131"/>
    </source>
</evidence>
<dbReference type="InterPro" id="IPR012341">
    <property type="entry name" value="6hp_glycosidase-like_sf"/>
</dbReference>
<keyword evidence="11 13" id="KW-0449">Lipoprotein</keyword>
<evidence type="ECO:0000256" key="6">
    <source>
        <dbReference type="ARBA" id="ARBA00022553"/>
    </source>
</evidence>
<dbReference type="Gene3D" id="1.50.10.10">
    <property type="match status" value="1"/>
</dbReference>
<accession>A0ABD2PYP7</accession>